<feature type="domain" description="HTH araC/xylS-type" evidence="5">
    <location>
        <begin position="635"/>
        <end position="733"/>
    </location>
</feature>
<evidence type="ECO:0000256" key="2">
    <source>
        <dbReference type="ARBA" id="ARBA00023125"/>
    </source>
</evidence>
<dbReference type="RefSeq" id="WP_249326196.1">
    <property type="nucleotide sequence ID" value="NZ_CP060633.1"/>
</dbReference>
<keyword evidence="4" id="KW-1133">Transmembrane helix</keyword>
<keyword evidence="7" id="KW-1185">Reference proteome</keyword>
<evidence type="ECO:0000256" key="1">
    <source>
        <dbReference type="ARBA" id="ARBA00023015"/>
    </source>
</evidence>
<dbReference type="Pfam" id="PF12833">
    <property type="entry name" value="HTH_18"/>
    <property type="match status" value="1"/>
</dbReference>
<keyword evidence="1" id="KW-0805">Transcription regulation</keyword>
<evidence type="ECO:0000259" key="5">
    <source>
        <dbReference type="PROSITE" id="PS01124"/>
    </source>
</evidence>
<dbReference type="AlphaFoldDB" id="A0A7G9FVA2"/>
<reference evidence="6 7" key="1">
    <citation type="submission" date="2020-08" db="EMBL/GenBank/DDBJ databases">
        <authorList>
            <person name="Liu C."/>
            <person name="Sun Q."/>
        </authorList>
    </citation>
    <scope>NUCLEOTIDE SEQUENCE [LARGE SCALE GENOMIC DNA]</scope>
    <source>
        <strain evidence="6 7">NSJ-8</strain>
    </source>
</reference>
<accession>A0A7G9FVA2</accession>
<feature type="transmembrane region" description="Helical" evidence="4">
    <location>
        <begin position="305"/>
        <end position="326"/>
    </location>
</feature>
<keyword evidence="4" id="KW-0472">Membrane</keyword>
<evidence type="ECO:0000256" key="3">
    <source>
        <dbReference type="ARBA" id="ARBA00023163"/>
    </source>
</evidence>
<dbReference type="Gene3D" id="1.10.10.60">
    <property type="entry name" value="Homeodomain-like"/>
    <property type="match status" value="2"/>
</dbReference>
<evidence type="ECO:0000313" key="6">
    <source>
        <dbReference type="EMBL" id="QNM02484.1"/>
    </source>
</evidence>
<dbReference type="KEGG" id="ssun:H9Q77_15830"/>
<dbReference type="Proteomes" id="UP000515981">
    <property type="component" value="Chromosome"/>
</dbReference>
<dbReference type="SMART" id="SM00342">
    <property type="entry name" value="HTH_ARAC"/>
    <property type="match status" value="1"/>
</dbReference>
<keyword evidence="2" id="KW-0238">DNA-binding</keyword>
<feature type="transmembrane region" description="Helical" evidence="4">
    <location>
        <begin position="12"/>
        <end position="34"/>
    </location>
</feature>
<dbReference type="PANTHER" id="PTHR43280:SF28">
    <property type="entry name" value="HTH-TYPE TRANSCRIPTIONAL ACTIVATOR RHAS"/>
    <property type="match status" value="1"/>
</dbReference>
<keyword evidence="3" id="KW-0804">Transcription</keyword>
<dbReference type="EMBL" id="CP060633">
    <property type="protein sequence ID" value="QNM02484.1"/>
    <property type="molecule type" value="Genomic_DNA"/>
</dbReference>
<dbReference type="GO" id="GO:0003700">
    <property type="term" value="F:DNA-binding transcription factor activity"/>
    <property type="evidence" value="ECO:0007669"/>
    <property type="project" value="InterPro"/>
</dbReference>
<dbReference type="InterPro" id="IPR009057">
    <property type="entry name" value="Homeodomain-like_sf"/>
</dbReference>
<dbReference type="PANTHER" id="PTHR43280">
    <property type="entry name" value="ARAC-FAMILY TRANSCRIPTIONAL REGULATOR"/>
    <property type="match status" value="1"/>
</dbReference>
<protein>
    <submittedName>
        <fullName evidence="6">Helix-turn-helix transcriptional regulator</fullName>
    </submittedName>
</protein>
<organism evidence="6 7">
    <name type="scientific">Simiaoa sunii</name>
    <dbReference type="NCBI Taxonomy" id="2763672"/>
    <lineage>
        <taxon>Bacteria</taxon>
        <taxon>Bacillati</taxon>
        <taxon>Bacillota</taxon>
        <taxon>Clostridia</taxon>
        <taxon>Lachnospirales</taxon>
        <taxon>Lachnospiraceae</taxon>
        <taxon>Simiaoa</taxon>
    </lineage>
</organism>
<evidence type="ECO:0000256" key="4">
    <source>
        <dbReference type="SAM" id="Phobius"/>
    </source>
</evidence>
<sequence>MNSKKNKYLTKLITSYSLVLVIVLILGVIFHFILAHNVKQELLNENMLSLKNVTEQYSNCYANIYLISKRMANNTSLSRLAEADQGERVFYYNAYITKQALVDMYSDYSLQPIQTYYIHLRHTDYIISYNDFENLYSFYKNNQMLDPSKYEEWKETLESSDNYNHFLPLDHFATEYTPHKKNYCYAVSLQNYTFKNINADIIFELNADYMQQMADSVDLMKNGCLIIQDSSGETMLTFSNNETLLEKTDASLLSSLDYSERGYFSTVFQGVPVTVLHTSAQTPNLNYYLIIPTSSLKAPGNGLQLLSLFIIFLGVVGSFLIIVLLSNANYKPYEAMECRLREVNFNHEELMQLNESQKITLRNYYFDQLIHGTILSEEEAAYAQNYLSISANANSFAILYCNVYLDTLELNNDPQGMINILSPDYADVISDILSSYFIHSYIMQGSRNSVYTILLYDREELDKVEDLFSHVHTTLLQEYNIWIYGGLGCTTDTISSVWKSYRQSKEAVKRVSSPGYLCMYREILECQDSFFYPNEVAEQLYNFVKSGNFKQTKAILNFIKDENFKKRKLNSKQVNWLLENIEITLLKVVRDNDISYDDTSLAGLSEDSTLENYEQIALELCEKNKQPENDNQLIVRIQAYIDENYGDPSLCLSRISDLFHISESYFSFLFKKTVGVNFSTYLEQVRMTQAKHLLETTNIKIADLYVAVGYNNLTSFRRAFKKKYGVAPNALRE</sequence>
<dbReference type="SUPFAM" id="SSF46689">
    <property type="entry name" value="Homeodomain-like"/>
    <property type="match status" value="2"/>
</dbReference>
<keyword evidence="4" id="KW-0812">Transmembrane</keyword>
<evidence type="ECO:0000313" key="7">
    <source>
        <dbReference type="Proteomes" id="UP000515981"/>
    </source>
</evidence>
<name>A0A7G9FVA2_9FIRM</name>
<dbReference type="PROSITE" id="PS01124">
    <property type="entry name" value="HTH_ARAC_FAMILY_2"/>
    <property type="match status" value="1"/>
</dbReference>
<dbReference type="GO" id="GO:0043565">
    <property type="term" value="F:sequence-specific DNA binding"/>
    <property type="evidence" value="ECO:0007669"/>
    <property type="project" value="InterPro"/>
</dbReference>
<proteinExistence type="predicted"/>
<gene>
    <name evidence="6" type="ORF">H9Q77_15830</name>
</gene>
<dbReference type="InterPro" id="IPR018060">
    <property type="entry name" value="HTH_AraC"/>
</dbReference>